<keyword evidence="6" id="KW-0496">Mitochondrion</keyword>
<dbReference type="PANTHER" id="PTHR23222:SF1">
    <property type="entry name" value="PROHIBITIN-2"/>
    <property type="match status" value="1"/>
</dbReference>
<keyword evidence="10" id="KW-1185">Reference proteome</keyword>
<keyword evidence="4 8" id="KW-0999">Mitochondrion inner membrane</keyword>
<dbReference type="SMART" id="SM00244">
    <property type="entry name" value="PHB"/>
    <property type="match status" value="1"/>
</dbReference>
<feature type="domain" description="Band 7" evidence="9">
    <location>
        <begin position="49"/>
        <end position="210"/>
    </location>
</feature>
<evidence type="ECO:0000256" key="3">
    <source>
        <dbReference type="ARBA" id="ARBA00011786"/>
    </source>
</evidence>
<sequence>MFCVVPGSSVQKMNFNNMKVPKMPGGGAASALLKLGVIGGLGLYGAANSLYNVEGGHRAIMFNRLVGIKDKVYPEGTHLMIPWFERAIIYDVRARPNLIESTSGSRDLQMVKIGLRVLTRPVPDQLPTIYRALGENYNERVLPSIIHETLKAVVAQYNASQLITQREAVSREIRKVLTDRAANFNIALDDVSITSLTFGKEFTAAIEAKQVAAQEAERAKFVVEKAEQDKKSAVIRAQGEATSAQLIGQAIANNPAFITLRKIEASREIAHTISNSNNKVFLNSDDLLLNLQDMELESKTSRKKYS</sequence>
<evidence type="ECO:0000256" key="2">
    <source>
        <dbReference type="ARBA" id="ARBA00009658"/>
    </source>
</evidence>
<dbReference type="SUPFAM" id="SSF117892">
    <property type="entry name" value="Band 7/SPFH domain"/>
    <property type="match status" value="1"/>
</dbReference>
<keyword evidence="7" id="KW-0472">Membrane</keyword>
<dbReference type="PRINTS" id="PR00679">
    <property type="entry name" value="PROHIBITIN"/>
</dbReference>
<evidence type="ECO:0000256" key="8">
    <source>
        <dbReference type="RuleBase" id="RU366048"/>
    </source>
</evidence>
<evidence type="ECO:0000259" key="9">
    <source>
        <dbReference type="SMART" id="SM00244"/>
    </source>
</evidence>
<dbReference type="Gene3D" id="3.30.479.30">
    <property type="entry name" value="Band 7 domain"/>
    <property type="match status" value="1"/>
</dbReference>
<evidence type="ECO:0000256" key="7">
    <source>
        <dbReference type="ARBA" id="ARBA00023136"/>
    </source>
</evidence>
<dbReference type="Proteomes" id="UP000827889">
    <property type="component" value="Chromosome 7"/>
</dbReference>
<dbReference type="InterPro" id="IPR036013">
    <property type="entry name" value="Band_7/SPFH_dom_sf"/>
</dbReference>
<dbReference type="CDD" id="cd03401">
    <property type="entry name" value="SPFH_prohibitin"/>
    <property type="match status" value="1"/>
</dbReference>
<evidence type="ECO:0000256" key="5">
    <source>
        <dbReference type="ARBA" id="ARBA00022968"/>
    </source>
</evidence>
<evidence type="ECO:0000313" key="10">
    <source>
        <dbReference type="Proteomes" id="UP000827889"/>
    </source>
</evidence>
<proteinExistence type="inferred from homology"/>
<evidence type="ECO:0000256" key="1">
    <source>
        <dbReference type="ARBA" id="ARBA00004140"/>
    </source>
</evidence>
<gene>
    <name evidence="11" type="primary">LOC115754518</name>
</gene>
<comment type="similarity">
    <text evidence="2 8">Belongs to the prohibitin family.</text>
</comment>
<accession>A0ABM3HN97</accession>
<name>A0ABM3HN97_9MYRT</name>
<organism evidence="10 11">
    <name type="scientific">Rhodamnia argentea</name>
    <dbReference type="NCBI Taxonomy" id="178133"/>
    <lineage>
        <taxon>Eukaryota</taxon>
        <taxon>Viridiplantae</taxon>
        <taxon>Streptophyta</taxon>
        <taxon>Embryophyta</taxon>
        <taxon>Tracheophyta</taxon>
        <taxon>Spermatophyta</taxon>
        <taxon>Magnoliopsida</taxon>
        <taxon>eudicotyledons</taxon>
        <taxon>Gunneridae</taxon>
        <taxon>Pentapetalae</taxon>
        <taxon>rosids</taxon>
        <taxon>malvids</taxon>
        <taxon>Myrtales</taxon>
        <taxon>Myrtaceae</taxon>
        <taxon>Myrtoideae</taxon>
        <taxon>Myrteae</taxon>
        <taxon>Australasian group</taxon>
        <taxon>Rhodamnia</taxon>
    </lineage>
</organism>
<keyword evidence="5" id="KW-0735">Signal-anchor</keyword>
<reference evidence="11" key="1">
    <citation type="submission" date="2025-08" db="UniProtKB">
        <authorList>
            <consortium name="RefSeq"/>
        </authorList>
    </citation>
    <scope>IDENTIFICATION</scope>
    <source>
        <tissue evidence="11">Leaf</tissue>
    </source>
</reference>
<keyword evidence="5" id="KW-0812">Transmembrane</keyword>
<comment type="subunit">
    <text evidence="3">Component of a prohibitin multimeric complex in mitochondrial membranes.</text>
</comment>
<dbReference type="Pfam" id="PF01145">
    <property type="entry name" value="Band_7"/>
    <property type="match status" value="1"/>
</dbReference>
<dbReference type="InterPro" id="IPR000163">
    <property type="entry name" value="Prohibitin"/>
</dbReference>
<evidence type="ECO:0000256" key="4">
    <source>
        <dbReference type="ARBA" id="ARBA00022792"/>
    </source>
</evidence>
<dbReference type="PANTHER" id="PTHR23222">
    <property type="entry name" value="PROHIBITIN"/>
    <property type="match status" value="1"/>
</dbReference>
<evidence type="ECO:0000256" key="6">
    <source>
        <dbReference type="ARBA" id="ARBA00023128"/>
    </source>
</evidence>
<dbReference type="RefSeq" id="XP_048138073.1">
    <property type="nucleotide sequence ID" value="XM_048282116.1"/>
</dbReference>
<dbReference type="GeneID" id="115754518"/>
<protein>
    <recommendedName>
        <fullName evidence="8">Prohibitin</fullName>
    </recommendedName>
</protein>
<evidence type="ECO:0000313" key="11">
    <source>
        <dbReference type="RefSeq" id="XP_048138073.1"/>
    </source>
</evidence>
<dbReference type="InterPro" id="IPR001107">
    <property type="entry name" value="Band_7"/>
</dbReference>
<comment type="subcellular location">
    <subcellularLocation>
        <location evidence="1">Mitochondrion inner membrane</location>
        <topology evidence="1">Single-pass type II membrane protein</topology>
    </subcellularLocation>
</comment>